<dbReference type="RefSeq" id="WP_188783778.1">
    <property type="nucleotide sequence ID" value="NZ_BMNI01000004.1"/>
</dbReference>
<evidence type="ECO:0008006" key="3">
    <source>
        <dbReference type="Google" id="ProtNLM"/>
    </source>
</evidence>
<evidence type="ECO:0000313" key="2">
    <source>
        <dbReference type="Proteomes" id="UP000655410"/>
    </source>
</evidence>
<accession>A0ABQ2NB85</accession>
<dbReference type="CDD" id="cd07812">
    <property type="entry name" value="SRPBCC"/>
    <property type="match status" value="1"/>
</dbReference>
<name>A0ABQ2NB85_9ACTN</name>
<organism evidence="1 2">
    <name type="scientific">Nocardioides phosphati</name>
    <dbReference type="NCBI Taxonomy" id="1867775"/>
    <lineage>
        <taxon>Bacteria</taxon>
        <taxon>Bacillati</taxon>
        <taxon>Actinomycetota</taxon>
        <taxon>Actinomycetes</taxon>
        <taxon>Propionibacteriales</taxon>
        <taxon>Nocardioidaceae</taxon>
        <taxon>Nocardioides</taxon>
    </lineage>
</organism>
<dbReference type="Proteomes" id="UP000655410">
    <property type="component" value="Unassembled WGS sequence"/>
</dbReference>
<proteinExistence type="predicted"/>
<keyword evidence="2" id="KW-1185">Reference proteome</keyword>
<reference evidence="2" key="1">
    <citation type="journal article" date="2019" name="Int. J. Syst. Evol. Microbiol.">
        <title>The Global Catalogue of Microorganisms (GCM) 10K type strain sequencing project: providing services to taxonomists for standard genome sequencing and annotation.</title>
        <authorList>
            <consortium name="The Broad Institute Genomics Platform"/>
            <consortium name="The Broad Institute Genome Sequencing Center for Infectious Disease"/>
            <person name="Wu L."/>
            <person name="Ma J."/>
        </authorList>
    </citation>
    <scope>NUCLEOTIDE SEQUENCE [LARGE SCALE GENOMIC DNA]</scope>
    <source>
        <strain evidence="2">CGMCC 4.7371</strain>
    </source>
</reference>
<sequence length="157" mass="17213">MTIPVLEKSIEIAAPPAEVWALVGDLRRMADWSPQVDSTRLSTGCAEIGPGARVTNRNVQGELAWITHAEVVRFDEGREIAFRIEENWSVWSFTLEPSAVGTRLTQRRDAPDGLSASSLHAQETWLGGQAAFTETLRAGMAETLERIRAQAEAVAAR</sequence>
<dbReference type="InterPro" id="IPR019587">
    <property type="entry name" value="Polyketide_cyclase/dehydratase"/>
</dbReference>
<comment type="caution">
    <text evidence="1">The sequence shown here is derived from an EMBL/GenBank/DDBJ whole genome shotgun (WGS) entry which is preliminary data.</text>
</comment>
<gene>
    <name evidence="1" type="ORF">GCM10011584_18910</name>
</gene>
<dbReference type="Gene3D" id="3.30.530.20">
    <property type="match status" value="1"/>
</dbReference>
<dbReference type="SUPFAM" id="SSF55961">
    <property type="entry name" value="Bet v1-like"/>
    <property type="match status" value="1"/>
</dbReference>
<protein>
    <recommendedName>
        <fullName evidence="3">SRPBCC family protein</fullName>
    </recommendedName>
</protein>
<dbReference type="Pfam" id="PF10604">
    <property type="entry name" value="Polyketide_cyc2"/>
    <property type="match status" value="1"/>
</dbReference>
<dbReference type="EMBL" id="BMNI01000004">
    <property type="protein sequence ID" value="GGO89467.1"/>
    <property type="molecule type" value="Genomic_DNA"/>
</dbReference>
<evidence type="ECO:0000313" key="1">
    <source>
        <dbReference type="EMBL" id="GGO89467.1"/>
    </source>
</evidence>
<dbReference type="InterPro" id="IPR023393">
    <property type="entry name" value="START-like_dom_sf"/>
</dbReference>